<dbReference type="FunFam" id="1.20.1560.10:FF:000010">
    <property type="entry name" value="Multidrug resistance-associated ABC transporter"/>
    <property type="match status" value="1"/>
</dbReference>
<dbReference type="InterPro" id="IPR017871">
    <property type="entry name" value="ABC_transporter-like_CS"/>
</dbReference>
<dbReference type="FunFam" id="3.40.50.300:FF:000565">
    <property type="entry name" value="ABC bile acid transporter"/>
    <property type="match status" value="1"/>
</dbReference>
<evidence type="ECO:0000256" key="8">
    <source>
        <dbReference type="ARBA" id="ARBA00023136"/>
    </source>
</evidence>
<feature type="domain" description="ABC transporter" evidence="11">
    <location>
        <begin position="1113"/>
        <end position="1353"/>
    </location>
</feature>
<feature type="compositionally biased region" description="Basic and acidic residues" evidence="9">
    <location>
        <begin position="89"/>
        <end position="103"/>
    </location>
</feature>
<evidence type="ECO:0000256" key="7">
    <source>
        <dbReference type="ARBA" id="ARBA00022989"/>
    </source>
</evidence>
<dbReference type="Pfam" id="PF00005">
    <property type="entry name" value="ABC_tran"/>
    <property type="match status" value="2"/>
</dbReference>
<dbReference type="GO" id="GO:0005524">
    <property type="term" value="F:ATP binding"/>
    <property type="evidence" value="ECO:0007669"/>
    <property type="project" value="UniProtKB-KW"/>
</dbReference>
<evidence type="ECO:0000313" key="13">
    <source>
        <dbReference type="EMBL" id="PPQ84394.1"/>
    </source>
</evidence>
<comment type="similarity">
    <text evidence="2">Belongs to the ABC transporter superfamily. ABCC family. Conjugate transporter (TC 3.A.1.208) subfamily.</text>
</comment>
<evidence type="ECO:0000256" key="2">
    <source>
        <dbReference type="ARBA" id="ARBA00009726"/>
    </source>
</evidence>
<feature type="transmembrane region" description="Helical" evidence="10">
    <location>
        <begin position="913"/>
        <end position="934"/>
    </location>
</feature>
<feature type="domain" description="ABC transmembrane type-1" evidence="12">
    <location>
        <begin position="806"/>
        <end position="1084"/>
    </location>
</feature>
<dbReference type="PANTHER" id="PTHR24223">
    <property type="entry name" value="ATP-BINDING CASSETTE SUB-FAMILY C"/>
    <property type="match status" value="1"/>
</dbReference>
<evidence type="ECO:0000256" key="5">
    <source>
        <dbReference type="ARBA" id="ARBA00022741"/>
    </source>
</evidence>
<sequence>MKVPFKYVFNPPPAPPGFGIGNVIPEQRASDCQLRCSAVLIYACPALDGYLDLWELPESRHTATLTDALEQNFFSRCPSEKRPRYMRDLADPSAESEKEEKAASAEADPTPETSPLYDESVFKAIHQTFFRRIWWAGLLLLASDTLKTTTPLVNKVLITWLTESYVFSKLTQSERDAAASAGFSQPRGVGYGIGLAFAIFVMQASMTTGLYVRTAIIGNIFRKSLRLSGKSRTEHSVGKITTLISTDATRMDSLSYIGHQLDILLSLESAYVVFTFYFFLTLINVFVLSLPVQTILVAIMYNQSKKGIKITDQRVRLTTEVLQGIRLIKVYGWQRFYIDGIVKLREAEIRRIGKSSIALALLLAMFTFVPELAAILSFITYALTKHDLNIAIIFSSLQLFNIIRIPLLLLPFAFSTVAESAVSLNRFSEFLTADELAEPYLIDPAQALALKVDGSFEWDTVPPLLDDAAKKGDDKEDVQKELTKIAEEKKKKKEEEKERKKEEAKRKKAGKGEDVELPIIKPNDEPMAPPQTTPEEKPFGLENLHLEIQKGSFVAIVGRVGSGKSSVLQALIGEMKRTKGEVTFGGSIAYVSQSPWIRNATVRENIVFGRKDDNERFEQVIRACSLEHDLEILPQGERTEIGEKGITLSARAAYSHSDVVLLDDPLSAVDAYVGKSILDDCLLQGPLSTRTRILVTHALHVLNSTDYIYVMDHGKIVEQGSYTDLMANSVVFARLIEEYGNEMEGDKGSSTSTTVARASPGKSDGAGKSDLDDALMQAEERNTGAVTWDVWKKYLEKAGGLFWAPIIFGLLLLSQANSVATSLFLGFWTGNTIHNFSQGDYMAVYGSLGASSAILTFALTWSFIISGLIASLNLYKAALAGVINSPVSFFDTTPMGRIVNRLSKDTNTIDSQLPLILMQASFSSIFLIGTIGLVFYAFPYLGIIFLPLGILYYGASVYYRRSSVESKRLDSLLRSMLYSAYTETLTGLSTIRAYGEQNRSIKEAQHGLDMENRAYIMTVAMQRWLAMRLEFFANLVILGIGLFAAGLRTSVTPSKIGVVMSYTLSAELISLFAQSEQNMNAVERVLHYTELPPERVDSEPIEPPASWPSDGVITFRDVKLAYREGLPLVLKGISFKTKAGEKVGIVGRTGSGKSSLIQAMLRLVEAQEGTIEIDGVNISHLNFNTLRTRIAFVPQDTTLFLGTLRENLDPLGLRTDAELVSILQRAWLLPKDGPIDPSVEAKFSLDSVVGDEGSNYSVGERQLLALCRALVKNSRIIILDEATSSVDAETDAKLQRTIQDEFASSTLLCIAHRLNTIAYYDRIIVMDDGKIAEFDTVFNLFDRTDSIFRSLCDEAHLRREDILKLRQEHFSK</sequence>
<feature type="domain" description="ABC transmembrane type-1" evidence="12">
    <location>
        <begin position="188"/>
        <end position="419"/>
    </location>
</feature>
<dbReference type="InterPro" id="IPR011527">
    <property type="entry name" value="ABC1_TM_dom"/>
</dbReference>
<protein>
    <recommendedName>
        <fullName evidence="15">Multidrug resistance-associated ABC transporter</fullName>
    </recommendedName>
</protein>
<dbReference type="CDD" id="cd18606">
    <property type="entry name" value="ABC_6TM_YOR1_D2_like"/>
    <property type="match status" value="1"/>
</dbReference>
<feature type="transmembrane region" description="Helical" evidence="10">
    <location>
        <begin position="390"/>
        <end position="414"/>
    </location>
</feature>
<proteinExistence type="inferred from homology"/>
<evidence type="ECO:0000256" key="9">
    <source>
        <dbReference type="SAM" id="MobiDB-lite"/>
    </source>
</evidence>
<feature type="transmembrane region" description="Helical" evidence="10">
    <location>
        <begin position="1031"/>
        <end position="1051"/>
    </location>
</feature>
<dbReference type="GO" id="GO:0016020">
    <property type="term" value="C:membrane"/>
    <property type="evidence" value="ECO:0007669"/>
    <property type="project" value="UniProtKB-SubCell"/>
</dbReference>
<evidence type="ECO:0000259" key="12">
    <source>
        <dbReference type="PROSITE" id="PS50929"/>
    </source>
</evidence>
<feature type="transmembrane region" description="Helical" evidence="10">
    <location>
        <begin position="357"/>
        <end position="384"/>
    </location>
</feature>
<feature type="transmembrane region" description="Helical" evidence="10">
    <location>
        <begin position="848"/>
        <end position="870"/>
    </location>
</feature>
<dbReference type="InterPro" id="IPR036640">
    <property type="entry name" value="ABC1_TM_sf"/>
</dbReference>
<feature type="domain" description="ABC transporter" evidence="11">
    <location>
        <begin position="520"/>
        <end position="738"/>
    </location>
</feature>
<dbReference type="CDD" id="cd03250">
    <property type="entry name" value="ABCC_MRP_domain1"/>
    <property type="match status" value="1"/>
</dbReference>
<dbReference type="InterPro" id="IPR003593">
    <property type="entry name" value="AAA+_ATPase"/>
</dbReference>
<dbReference type="Gene3D" id="1.20.1560.10">
    <property type="entry name" value="ABC transporter type 1, transmembrane domain"/>
    <property type="match status" value="2"/>
</dbReference>
<accession>A0A409X0U6</accession>
<feature type="transmembrane region" description="Helical" evidence="10">
    <location>
        <begin position="801"/>
        <end position="828"/>
    </location>
</feature>
<dbReference type="PROSITE" id="PS50929">
    <property type="entry name" value="ABC_TM1F"/>
    <property type="match status" value="2"/>
</dbReference>
<reference evidence="13 14" key="1">
    <citation type="journal article" date="2018" name="Evol. Lett.">
        <title>Horizontal gene cluster transfer increased hallucinogenic mushroom diversity.</title>
        <authorList>
            <person name="Reynolds H.T."/>
            <person name="Vijayakumar V."/>
            <person name="Gluck-Thaler E."/>
            <person name="Korotkin H.B."/>
            <person name="Matheny P.B."/>
            <person name="Slot J.C."/>
        </authorList>
    </citation>
    <scope>NUCLEOTIDE SEQUENCE [LARGE SCALE GENOMIC DNA]</scope>
    <source>
        <strain evidence="13 14">2631</strain>
    </source>
</reference>
<feature type="transmembrane region" description="Helical" evidence="10">
    <location>
        <begin position="189"/>
        <end position="212"/>
    </location>
</feature>
<dbReference type="Proteomes" id="UP000283269">
    <property type="component" value="Unassembled WGS sequence"/>
</dbReference>
<dbReference type="InterPro" id="IPR003439">
    <property type="entry name" value="ABC_transporter-like_ATP-bd"/>
</dbReference>
<dbReference type="PROSITE" id="PS00211">
    <property type="entry name" value="ABC_TRANSPORTER_1"/>
    <property type="match status" value="1"/>
</dbReference>
<feature type="transmembrane region" description="Helical" evidence="10">
    <location>
        <begin position="274"/>
        <end position="301"/>
    </location>
</feature>
<dbReference type="GO" id="GO:0140359">
    <property type="term" value="F:ABC-type transporter activity"/>
    <property type="evidence" value="ECO:0007669"/>
    <property type="project" value="InterPro"/>
</dbReference>
<dbReference type="GO" id="GO:0016887">
    <property type="term" value="F:ATP hydrolysis activity"/>
    <property type="evidence" value="ECO:0007669"/>
    <property type="project" value="InterPro"/>
</dbReference>
<dbReference type="CDD" id="cd03244">
    <property type="entry name" value="ABCC_MRP_domain2"/>
    <property type="match status" value="1"/>
</dbReference>
<feature type="transmembrane region" description="Helical" evidence="10">
    <location>
        <begin position="940"/>
        <end position="959"/>
    </location>
</feature>
<dbReference type="PROSITE" id="PS50893">
    <property type="entry name" value="ABC_TRANSPORTER_2"/>
    <property type="match status" value="2"/>
</dbReference>
<dbReference type="EMBL" id="NHYD01002880">
    <property type="protein sequence ID" value="PPQ84394.1"/>
    <property type="molecule type" value="Genomic_DNA"/>
</dbReference>
<feature type="region of interest" description="Disordered" evidence="9">
    <location>
        <begin position="743"/>
        <end position="770"/>
    </location>
</feature>
<keyword evidence="5" id="KW-0547">Nucleotide-binding</keyword>
<comment type="caution">
    <text evidence="13">The sequence shown here is derived from an EMBL/GenBank/DDBJ whole genome shotgun (WGS) entry which is preliminary data.</text>
</comment>
<dbReference type="Gene3D" id="3.40.50.300">
    <property type="entry name" value="P-loop containing nucleotide triphosphate hydrolases"/>
    <property type="match status" value="2"/>
</dbReference>
<dbReference type="FunFam" id="3.40.50.300:FF:000997">
    <property type="entry name" value="Multidrug resistance-associated protein 1"/>
    <property type="match status" value="1"/>
</dbReference>
<dbReference type="SUPFAM" id="SSF52540">
    <property type="entry name" value="P-loop containing nucleoside triphosphate hydrolases"/>
    <property type="match status" value="2"/>
</dbReference>
<evidence type="ECO:0008006" key="15">
    <source>
        <dbReference type="Google" id="ProtNLM"/>
    </source>
</evidence>
<dbReference type="InterPro" id="IPR027417">
    <property type="entry name" value="P-loop_NTPase"/>
</dbReference>
<comment type="subcellular location">
    <subcellularLocation>
        <location evidence="1">Membrane</location>
        <topology evidence="1">Multi-pass membrane protein</topology>
    </subcellularLocation>
</comment>
<dbReference type="OrthoDB" id="6500128at2759"/>
<feature type="region of interest" description="Disordered" evidence="9">
    <location>
        <begin position="488"/>
        <end position="533"/>
    </location>
</feature>
<dbReference type="InterPro" id="IPR050173">
    <property type="entry name" value="ABC_transporter_C-like"/>
</dbReference>
<evidence type="ECO:0000256" key="1">
    <source>
        <dbReference type="ARBA" id="ARBA00004141"/>
    </source>
</evidence>
<evidence type="ECO:0000256" key="4">
    <source>
        <dbReference type="ARBA" id="ARBA00022692"/>
    </source>
</evidence>
<name>A0A409X0U6_PSICY</name>
<evidence type="ECO:0000256" key="10">
    <source>
        <dbReference type="SAM" id="Phobius"/>
    </source>
</evidence>
<keyword evidence="7 10" id="KW-1133">Transmembrane helix</keyword>
<keyword evidence="4 10" id="KW-0812">Transmembrane</keyword>
<keyword evidence="6" id="KW-0067">ATP-binding</keyword>
<keyword evidence="3" id="KW-0813">Transport</keyword>
<dbReference type="STRING" id="93625.A0A409X0U6"/>
<evidence type="ECO:0000256" key="6">
    <source>
        <dbReference type="ARBA" id="ARBA00022840"/>
    </source>
</evidence>
<dbReference type="CDD" id="cd18597">
    <property type="entry name" value="ABC_6TM_YOR1_D1_like"/>
    <property type="match status" value="1"/>
</dbReference>
<dbReference type="SUPFAM" id="SSF90123">
    <property type="entry name" value="ABC transporter transmembrane region"/>
    <property type="match status" value="2"/>
</dbReference>
<gene>
    <name evidence="13" type="ORF">CVT25_012493</name>
</gene>
<keyword evidence="8 10" id="KW-0472">Membrane</keyword>
<evidence type="ECO:0000256" key="3">
    <source>
        <dbReference type="ARBA" id="ARBA00022448"/>
    </source>
</evidence>
<dbReference type="InParanoid" id="A0A409X0U6"/>
<feature type="region of interest" description="Disordered" evidence="9">
    <location>
        <begin position="89"/>
        <end position="114"/>
    </location>
</feature>
<feature type="compositionally biased region" description="Basic and acidic residues" evidence="9">
    <location>
        <begin position="488"/>
        <end position="514"/>
    </location>
</feature>
<dbReference type="PANTHER" id="PTHR24223:SF456">
    <property type="entry name" value="MULTIDRUG RESISTANCE-ASSOCIATED PROTEIN LETHAL(2)03659"/>
    <property type="match status" value="1"/>
</dbReference>
<dbReference type="SMART" id="SM00382">
    <property type="entry name" value="AAA"/>
    <property type="match status" value="2"/>
</dbReference>
<evidence type="ECO:0000313" key="14">
    <source>
        <dbReference type="Proteomes" id="UP000283269"/>
    </source>
</evidence>
<keyword evidence="14" id="KW-1185">Reference proteome</keyword>
<evidence type="ECO:0000259" key="11">
    <source>
        <dbReference type="PROSITE" id="PS50893"/>
    </source>
</evidence>
<organism evidence="13 14">
    <name type="scientific">Psilocybe cyanescens</name>
    <dbReference type="NCBI Taxonomy" id="93625"/>
    <lineage>
        <taxon>Eukaryota</taxon>
        <taxon>Fungi</taxon>
        <taxon>Dikarya</taxon>
        <taxon>Basidiomycota</taxon>
        <taxon>Agaricomycotina</taxon>
        <taxon>Agaricomycetes</taxon>
        <taxon>Agaricomycetidae</taxon>
        <taxon>Agaricales</taxon>
        <taxon>Agaricineae</taxon>
        <taxon>Strophariaceae</taxon>
        <taxon>Psilocybe</taxon>
    </lineage>
</organism>
<dbReference type="Pfam" id="PF00664">
    <property type="entry name" value="ABC_membrane"/>
    <property type="match status" value="2"/>
</dbReference>